<dbReference type="GO" id="GO:0031012">
    <property type="term" value="C:extracellular matrix"/>
    <property type="evidence" value="ECO:0007669"/>
    <property type="project" value="InterPro"/>
</dbReference>
<dbReference type="Gene3D" id="3.40.390.10">
    <property type="entry name" value="Collagenase (Catalytic Domain)"/>
    <property type="match status" value="1"/>
</dbReference>
<reference evidence="7 8" key="1">
    <citation type="journal article" date="2016" name="Nat. Commun.">
        <title>Thousands of microbial genomes shed light on interconnected biogeochemical processes in an aquifer system.</title>
        <authorList>
            <person name="Anantharaman K."/>
            <person name="Brown C.T."/>
            <person name="Hug L.A."/>
            <person name="Sharon I."/>
            <person name="Castelle C.J."/>
            <person name="Probst A.J."/>
            <person name="Thomas B.C."/>
            <person name="Singh A."/>
            <person name="Wilkins M.J."/>
            <person name="Karaoz U."/>
            <person name="Brodie E.L."/>
            <person name="Williams K.H."/>
            <person name="Hubbard S.S."/>
            <person name="Banfield J.F."/>
        </authorList>
    </citation>
    <scope>NUCLEOTIDE SEQUENCE [LARGE SCALE GENOMIC DNA]</scope>
</reference>
<organism evidence="7 8">
    <name type="scientific">candidate division WWE3 bacterium RIFCSPHIGHO2_01_FULL_42_13</name>
    <dbReference type="NCBI Taxonomy" id="1802617"/>
    <lineage>
        <taxon>Bacteria</taxon>
        <taxon>Katanobacteria</taxon>
    </lineage>
</organism>
<feature type="coiled-coil region" evidence="5">
    <location>
        <begin position="121"/>
        <end position="176"/>
    </location>
</feature>
<dbReference type="SUPFAM" id="SSF55486">
    <property type="entry name" value="Metalloproteases ('zincins'), catalytic domain"/>
    <property type="match status" value="1"/>
</dbReference>
<evidence type="ECO:0000313" key="7">
    <source>
        <dbReference type="EMBL" id="OGC47671.1"/>
    </source>
</evidence>
<comment type="caution">
    <text evidence="7">The sequence shown here is derived from an EMBL/GenBank/DDBJ whole genome shotgun (WGS) entry which is preliminary data.</text>
</comment>
<dbReference type="InterPro" id="IPR024079">
    <property type="entry name" value="MetalloPept_cat_dom_sf"/>
</dbReference>
<keyword evidence="3" id="KW-0378">Hydrolase</keyword>
<keyword evidence="1" id="KW-0645">Protease</keyword>
<evidence type="ECO:0000256" key="2">
    <source>
        <dbReference type="ARBA" id="ARBA00022723"/>
    </source>
</evidence>
<keyword evidence="5" id="KW-0175">Coiled coil</keyword>
<proteinExistence type="predicted"/>
<dbReference type="Pfam" id="PF00413">
    <property type="entry name" value="Peptidase_M10"/>
    <property type="match status" value="1"/>
</dbReference>
<gene>
    <name evidence="7" type="ORF">A2886_02745</name>
</gene>
<evidence type="ECO:0000313" key="8">
    <source>
        <dbReference type="Proteomes" id="UP000176608"/>
    </source>
</evidence>
<evidence type="ECO:0000256" key="3">
    <source>
        <dbReference type="ARBA" id="ARBA00022801"/>
    </source>
</evidence>
<accession>A0A1F4URS0</accession>
<keyword evidence="4" id="KW-0862">Zinc</keyword>
<dbReference type="Proteomes" id="UP000176608">
    <property type="component" value="Unassembled WGS sequence"/>
</dbReference>
<dbReference type="EMBL" id="MEVA01000006">
    <property type="protein sequence ID" value="OGC47671.1"/>
    <property type="molecule type" value="Genomic_DNA"/>
</dbReference>
<dbReference type="STRING" id="1802617.A2886_02745"/>
<keyword evidence="2" id="KW-0479">Metal-binding</keyword>
<dbReference type="InterPro" id="IPR001818">
    <property type="entry name" value="Pept_M10_metallopeptidase"/>
</dbReference>
<evidence type="ECO:0000256" key="5">
    <source>
        <dbReference type="SAM" id="Coils"/>
    </source>
</evidence>
<dbReference type="GO" id="GO:0004222">
    <property type="term" value="F:metalloendopeptidase activity"/>
    <property type="evidence" value="ECO:0007669"/>
    <property type="project" value="InterPro"/>
</dbReference>
<dbReference type="AlphaFoldDB" id="A0A1F4URS0"/>
<dbReference type="GO" id="GO:0006508">
    <property type="term" value="P:proteolysis"/>
    <property type="evidence" value="ECO:0007669"/>
    <property type="project" value="UniProtKB-KW"/>
</dbReference>
<evidence type="ECO:0000256" key="4">
    <source>
        <dbReference type="ARBA" id="ARBA00022833"/>
    </source>
</evidence>
<evidence type="ECO:0000259" key="6">
    <source>
        <dbReference type="Pfam" id="PF00413"/>
    </source>
</evidence>
<dbReference type="GO" id="GO:0008270">
    <property type="term" value="F:zinc ion binding"/>
    <property type="evidence" value="ECO:0007669"/>
    <property type="project" value="InterPro"/>
</dbReference>
<name>A0A1F4URS0_UNCKA</name>
<feature type="domain" description="Peptidase M10 metallopeptidase" evidence="6">
    <location>
        <begin position="39"/>
        <end position="273"/>
    </location>
</feature>
<protein>
    <recommendedName>
        <fullName evidence="6">Peptidase M10 metallopeptidase domain-containing protein</fullName>
    </recommendedName>
</protein>
<sequence>MHRLFKLILLAVLLGLAFAYKDQIFDKYKSLAAFSFCEKPIAYHLGSIDEQFNVDRETVLANVKTAANMWASAYGSPLFVYDENSSLDINLLFDERQRLMNTIGQQEQNVQLQKFQLSEKLMQYEQDYRMINSAIEELNKQIEYWNDRGGAPQKVYDELVEKQGELNEQISDLNENAENVGQTTGAVNSKIDQLNSTIESFNNLLSTMPEEGVYIPLQSKIDIYFYDSGPRFIHTVAHELGHALGLQHVLAEGAIMNPITSEATQLAPEDLQELTTFCAEQDKLDYLMGNFRLIWQNFLRSVDNKNTAM</sequence>
<evidence type="ECO:0000256" key="1">
    <source>
        <dbReference type="ARBA" id="ARBA00022670"/>
    </source>
</evidence>